<evidence type="ECO:0000313" key="8">
    <source>
        <dbReference type="Proteomes" id="UP000228952"/>
    </source>
</evidence>
<accession>A0A2M7W133</accession>
<dbReference type="GO" id="GO:0003735">
    <property type="term" value="F:structural constituent of ribosome"/>
    <property type="evidence" value="ECO:0007669"/>
    <property type="project" value="InterPro"/>
</dbReference>
<dbReference type="Proteomes" id="UP000228952">
    <property type="component" value="Unassembled WGS sequence"/>
</dbReference>
<dbReference type="AlphaFoldDB" id="A0A2M7W133"/>
<evidence type="ECO:0000256" key="2">
    <source>
        <dbReference type="ARBA" id="ARBA00022884"/>
    </source>
</evidence>
<proteinExistence type="inferred from homology"/>
<comment type="function">
    <text evidence="6">Binds directly to 16S ribosomal RNA.</text>
</comment>
<evidence type="ECO:0000256" key="6">
    <source>
        <dbReference type="HAMAP-Rule" id="MF_00500"/>
    </source>
</evidence>
<comment type="caution">
    <text evidence="7">The sequence shown here is derived from an EMBL/GenBank/DDBJ whole genome shotgun (WGS) entry which is preliminary data.</text>
</comment>
<dbReference type="Pfam" id="PF01649">
    <property type="entry name" value="Ribosomal_S20p"/>
    <property type="match status" value="1"/>
</dbReference>
<evidence type="ECO:0000313" key="7">
    <source>
        <dbReference type="EMBL" id="PJA12837.1"/>
    </source>
</evidence>
<evidence type="ECO:0000256" key="3">
    <source>
        <dbReference type="ARBA" id="ARBA00022980"/>
    </source>
</evidence>
<keyword evidence="4 6" id="KW-0687">Ribonucleoprotein</keyword>
<organism evidence="7 8">
    <name type="scientific">Candidatus Dojkabacteria bacterium CG_4_10_14_0_2_um_filter_Dojkabacteria_WS6_41_15</name>
    <dbReference type="NCBI Taxonomy" id="2014249"/>
    <lineage>
        <taxon>Bacteria</taxon>
        <taxon>Candidatus Dojkabacteria</taxon>
    </lineage>
</organism>
<dbReference type="HAMAP" id="MF_00500">
    <property type="entry name" value="Ribosomal_bS20"/>
    <property type="match status" value="1"/>
</dbReference>
<protein>
    <recommendedName>
        <fullName evidence="5 6">Small ribosomal subunit protein bS20</fullName>
    </recommendedName>
</protein>
<evidence type="ECO:0000256" key="5">
    <source>
        <dbReference type="ARBA" id="ARBA00035136"/>
    </source>
</evidence>
<name>A0A2M7W133_9BACT</name>
<gene>
    <name evidence="6" type="primary">rpsT</name>
    <name evidence="7" type="ORF">COX64_04130</name>
</gene>
<comment type="similarity">
    <text evidence="6">Belongs to the bacterial ribosomal protein bS20 family.</text>
</comment>
<sequence length="86" mass="9870">MPNLKNAIKAVRQTEARTILNRQAKDRITRWLKKTNLAITEKKKETAVKAFTTLTKLLDKAAKEKVIEPNKVSRQKSRVQTKINAL</sequence>
<dbReference type="SUPFAM" id="SSF46992">
    <property type="entry name" value="Ribosomal protein S20"/>
    <property type="match status" value="1"/>
</dbReference>
<dbReference type="Gene3D" id="1.20.58.110">
    <property type="entry name" value="Ribosomal protein S20"/>
    <property type="match status" value="1"/>
</dbReference>
<dbReference type="EMBL" id="PFQB01000102">
    <property type="protein sequence ID" value="PJA12837.1"/>
    <property type="molecule type" value="Genomic_DNA"/>
</dbReference>
<dbReference type="InterPro" id="IPR002583">
    <property type="entry name" value="Ribosomal_bS20"/>
</dbReference>
<evidence type="ECO:0000256" key="1">
    <source>
        <dbReference type="ARBA" id="ARBA00022730"/>
    </source>
</evidence>
<dbReference type="InterPro" id="IPR036510">
    <property type="entry name" value="Ribosomal_bS20_sf"/>
</dbReference>
<dbReference type="GO" id="GO:0005840">
    <property type="term" value="C:ribosome"/>
    <property type="evidence" value="ECO:0007669"/>
    <property type="project" value="UniProtKB-KW"/>
</dbReference>
<keyword evidence="2 6" id="KW-0694">RNA-binding</keyword>
<dbReference type="GO" id="GO:0019843">
    <property type="term" value="F:rRNA binding"/>
    <property type="evidence" value="ECO:0007669"/>
    <property type="project" value="UniProtKB-UniRule"/>
</dbReference>
<keyword evidence="1 6" id="KW-0699">rRNA-binding</keyword>
<keyword evidence="3 6" id="KW-0689">Ribosomal protein</keyword>
<dbReference type="GO" id="GO:1990904">
    <property type="term" value="C:ribonucleoprotein complex"/>
    <property type="evidence" value="ECO:0007669"/>
    <property type="project" value="UniProtKB-KW"/>
</dbReference>
<reference evidence="8" key="1">
    <citation type="submission" date="2017-09" db="EMBL/GenBank/DDBJ databases">
        <title>Depth-based differentiation of microbial function through sediment-hosted aquifers and enrichment of novel symbionts in the deep terrestrial subsurface.</title>
        <authorList>
            <person name="Probst A.J."/>
            <person name="Ladd B."/>
            <person name="Jarett J.K."/>
            <person name="Geller-Mcgrath D.E."/>
            <person name="Sieber C.M.K."/>
            <person name="Emerson J.B."/>
            <person name="Anantharaman K."/>
            <person name="Thomas B.C."/>
            <person name="Malmstrom R."/>
            <person name="Stieglmeier M."/>
            <person name="Klingl A."/>
            <person name="Woyke T."/>
            <person name="Ryan C.M."/>
            <person name="Banfield J.F."/>
        </authorList>
    </citation>
    <scope>NUCLEOTIDE SEQUENCE [LARGE SCALE GENOMIC DNA]</scope>
</reference>
<dbReference type="GO" id="GO:0006412">
    <property type="term" value="P:translation"/>
    <property type="evidence" value="ECO:0007669"/>
    <property type="project" value="UniProtKB-UniRule"/>
</dbReference>
<dbReference type="NCBIfam" id="TIGR00029">
    <property type="entry name" value="S20"/>
    <property type="match status" value="1"/>
</dbReference>
<evidence type="ECO:0000256" key="4">
    <source>
        <dbReference type="ARBA" id="ARBA00023274"/>
    </source>
</evidence>